<name>A0A2U2RH67_9MICO</name>
<comment type="caution">
    <text evidence="2">The sequence shown here is derived from an EMBL/GenBank/DDBJ whole genome shotgun (WGS) entry which is preliminary data.</text>
</comment>
<accession>A0A2U2RH67</accession>
<dbReference type="Proteomes" id="UP000245590">
    <property type="component" value="Unassembled WGS sequence"/>
</dbReference>
<organism evidence="2 3">
    <name type="scientific">Brachybacterium endophyticum</name>
    <dbReference type="NCBI Taxonomy" id="2182385"/>
    <lineage>
        <taxon>Bacteria</taxon>
        <taxon>Bacillati</taxon>
        <taxon>Actinomycetota</taxon>
        <taxon>Actinomycetes</taxon>
        <taxon>Micrococcales</taxon>
        <taxon>Dermabacteraceae</taxon>
        <taxon>Brachybacterium</taxon>
    </lineage>
</organism>
<dbReference type="Pfam" id="PF17395">
    <property type="entry name" value="DUF5403"/>
    <property type="match status" value="1"/>
</dbReference>
<protein>
    <recommendedName>
        <fullName evidence="4">HK97 gp10 family phage protein</fullName>
    </recommendedName>
</protein>
<evidence type="ECO:0000256" key="1">
    <source>
        <dbReference type="SAM" id="MobiDB-lite"/>
    </source>
</evidence>
<feature type="region of interest" description="Disordered" evidence="1">
    <location>
        <begin position="33"/>
        <end position="62"/>
    </location>
</feature>
<keyword evidence="3" id="KW-1185">Reference proteome</keyword>
<evidence type="ECO:0008006" key="4">
    <source>
        <dbReference type="Google" id="ProtNLM"/>
    </source>
</evidence>
<dbReference type="AlphaFoldDB" id="A0A2U2RH67"/>
<evidence type="ECO:0000313" key="2">
    <source>
        <dbReference type="EMBL" id="PWH05196.1"/>
    </source>
</evidence>
<dbReference type="InterPro" id="IPR039452">
    <property type="entry name" value="DUF5403"/>
</dbReference>
<reference evidence="2 3" key="1">
    <citation type="submission" date="2018-05" db="EMBL/GenBank/DDBJ databases">
        <title>Brachybacterium sp. M1HQ-2T, whole genome shotgun sequence.</title>
        <authorList>
            <person name="Tuo L."/>
        </authorList>
    </citation>
    <scope>NUCLEOTIDE SEQUENCE [LARGE SCALE GENOMIC DNA]</scope>
    <source>
        <strain evidence="2 3">M1HQ-2</strain>
    </source>
</reference>
<proteinExistence type="predicted"/>
<dbReference type="EMBL" id="QFKX01000006">
    <property type="protein sequence ID" value="PWH05196.1"/>
    <property type="molecule type" value="Genomic_DNA"/>
</dbReference>
<sequence>MATVNKNAGLLAARIAGEASEMDRAASKVRSAVTSEAAKHRETGDFQRSITSGRVPGEKGVTDRAVWAEDPAAWSIEFGHRTKNGTQVPGAFIFSNAARRF</sequence>
<gene>
    <name evidence="2" type="ORF">DEO23_14035</name>
</gene>
<dbReference type="RefSeq" id="WP_109276658.1">
    <property type="nucleotide sequence ID" value="NZ_QFKX01000006.1"/>
</dbReference>
<evidence type="ECO:0000313" key="3">
    <source>
        <dbReference type="Proteomes" id="UP000245590"/>
    </source>
</evidence>